<dbReference type="InterPro" id="IPR039445">
    <property type="entry name" value="DauR-like_HTH"/>
</dbReference>
<dbReference type="InterPro" id="IPR013559">
    <property type="entry name" value="YheO"/>
</dbReference>
<gene>
    <name evidence="3" type="ORF">SD70_03865</name>
</gene>
<evidence type="ECO:0000313" key="3">
    <source>
        <dbReference type="EMBL" id="KIL42002.1"/>
    </source>
</evidence>
<dbReference type="PANTHER" id="PTHR35568">
    <property type="entry name" value="TRANSCRIPTIONAL REGULATOR DAUR"/>
    <property type="match status" value="1"/>
</dbReference>
<sequence>MKHVKEEMEFLTSLTKGIAAQFGDKCEVVLHDLTGDYDHTIVAIENGHITGRKIGDSGTNLGLEVLRGTVENGDRYNYITQTKDGRILRSSSVYIKNAEGKTIGALCINLDISDLLVAENTIRSLTMHSFDQEVKETFVSDVKDLLDYLLQECHNEIGKPVAMMTKEDKCKAIEYLDKKGAFLVKKAGDKVCKYFDISKFTLYNYLEEIRSADSQSRLED</sequence>
<evidence type="ECO:0000259" key="2">
    <source>
        <dbReference type="Pfam" id="PF13309"/>
    </source>
</evidence>
<organism evidence="3 4">
    <name type="scientific">Gordoniibacillus kamchatkensis</name>
    <dbReference type="NCBI Taxonomy" id="1590651"/>
    <lineage>
        <taxon>Bacteria</taxon>
        <taxon>Bacillati</taxon>
        <taxon>Bacillota</taxon>
        <taxon>Bacilli</taxon>
        <taxon>Bacillales</taxon>
        <taxon>Paenibacillaceae</taxon>
        <taxon>Gordoniibacillus</taxon>
    </lineage>
</organism>
<dbReference type="Pfam" id="PF08348">
    <property type="entry name" value="PAS_6"/>
    <property type="match status" value="1"/>
</dbReference>
<evidence type="ECO:0000259" key="1">
    <source>
        <dbReference type="Pfam" id="PF08348"/>
    </source>
</evidence>
<feature type="domain" description="Transcriptional regulator DauR-like HTH" evidence="2">
    <location>
        <begin position="146"/>
        <end position="206"/>
    </location>
</feature>
<dbReference type="Proteomes" id="UP000031967">
    <property type="component" value="Unassembled WGS sequence"/>
</dbReference>
<proteinExistence type="predicted"/>
<accession>A0ABR5ALT4</accession>
<evidence type="ECO:0000313" key="4">
    <source>
        <dbReference type="Proteomes" id="UP000031967"/>
    </source>
</evidence>
<dbReference type="Pfam" id="PF13309">
    <property type="entry name" value="HTH_22"/>
    <property type="match status" value="1"/>
</dbReference>
<evidence type="ECO:0008006" key="5">
    <source>
        <dbReference type="Google" id="ProtNLM"/>
    </source>
</evidence>
<protein>
    <recommendedName>
        <fullName evidence="5">Transcriptional regulator</fullName>
    </recommendedName>
</protein>
<feature type="domain" description="YheO-like" evidence="1">
    <location>
        <begin position="9"/>
        <end position="120"/>
    </location>
</feature>
<dbReference type="RefSeq" id="WP_041045812.1">
    <property type="nucleotide sequence ID" value="NZ_JXAK01000004.1"/>
</dbReference>
<reference evidence="3 4" key="1">
    <citation type="submission" date="2014-12" db="EMBL/GenBank/DDBJ databases">
        <title>Draft genome sequence of Paenibacillus kamchatkensis strain B-2647.</title>
        <authorList>
            <person name="Karlyshev A.V."/>
            <person name="Kudryashova E.B."/>
        </authorList>
    </citation>
    <scope>NUCLEOTIDE SEQUENCE [LARGE SCALE GENOMIC DNA]</scope>
    <source>
        <strain evidence="3 4">VKM B-2647</strain>
    </source>
</reference>
<dbReference type="EMBL" id="JXAK01000004">
    <property type="protein sequence ID" value="KIL42002.1"/>
    <property type="molecule type" value="Genomic_DNA"/>
</dbReference>
<keyword evidence="4" id="KW-1185">Reference proteome</keyword>
<dbReference type="PANTHER" id="PTHR35568:SF1">
    <property type="entry name" value="TRANSCRIPTIONAL REGULATOR DAUR"/>
    <property type="match status" value="1"/>
</dbReference>
<dbReference type="InterPro" id="IPR039446">
    <property type="entry name" value="DauR-like"/>
</dbReference>
<name>A0ABR5ALT4_9BACL</name>
<comment type="caution">
    <text evidence="3">The sequence shown here is derived from an EMBL/GenBank/DDBJ whole genome shotgun (WGS) entry which is preliminary data.</text>
</comment>